<accession>Q7X373</accession>
<dbReference type="EMBL" id="AY281352">
    <property type="protein sequence ID" value="AAP58491.1"/>
    <property type="molecule type" value="Genomic_DNA"/>
</dbReference>
<comment type="catalytic activity">
    <reaction evidence="6">
        <text>N(2)-formyl-N(1)-(5-phospho-beta-D-ribosyl)glycinamide + L-glutamine + ATP + H2O = 2-formamido-N(1)-(5-O-phospho-beta-D-ribosyl)acetamidine + L-glutamate + ADP + phosphate + H(+)</text>
        <dbReference type="Rhea" id="RHEA:17129"/>
        <dbReference type="ChEBI" id="CHEBI:15377"/>
        <dbReference type="ChEBI" id="CHEBI:15378"/>
        <dbReference type="ChEBI" id="CHEBI:29985"/>
        <dbReference type="ChEBI" id="CHEBI:30616"/>
        <dbReference type="ChEBI" id="CHEBI:43474"/>
        <dbReference type="ChEBI" id="CHEBI:58359"/>
        <dbReference type="ChEBI" id="CHEBI:147286"/>
        <dbReference type="ChEBI" id="CHEBI:147287"/>
        <dbReference type="ChEBI" id="CHEBI:456216"/>
        <dbReference type="EC" id="6.3.5.3"/>
    </reaction>
</comment>
<evidence type="ECO:0000256" key="1">
    <source>
        <dbReference type="ARBA" id="ARBA00022490"/>
    </source>
</evidence>
<evidence type="ECO:0000256" key="2">
    <source>
        <dbReference type="ARBA" id="ARBA00022598"/>
    </source>
</evidence>
<dbReference type="GO" id="GO:0005737">
    <property type="term" value="C:cytoplasm"/>
    <property type="evidence" value="ECO:0007669"/>
    <property type="project" value="UniProtKB-SubCell"/>
</dbReference>
<evidence type="ECO:0000256" key="5">
    <source>
        <dbReference type="ARBA" id="ARBA00022840"/>
    </source>
</evidence>
<dbReference type="HAMAP" id="MF_01926">
    <property type="entry name" value="PurS"/>
    <property type="match status" value="1"/>
</dbReference>
<reference evidence="7" key="1">
    <citation type="journal article" date="2003" name="Mol. Microbiol.">
        <title>Acidobacteria form a coherent but highly diverse group within the bacterial domain: evidence from environmental genomics.</title>
        <authorList>
            <person name="Quaiser A."/>
            <person name="Ochsenreiter T."/>
            <person name="Lanz C."/>
            <person name="Schuster S.C."/>
            <person name="Treusch A.H."/>
            <person name="Eck J."/>
            <person name="Schleper C."/>
        </authorList>
    </citation>
    <scope>NUCLEOTIDE SEQUENCE</scope>
</reference>
<keyword evidence="1 6" id="KW-0963">Cytoplasm</keyword>
<keyword evidence="3 6" id="KW-0547">Nucleotide-binding</keyword>
<comment type="subcellular location">
    <subcellularLocation>
        <location evidence="6">Cytoplasm</location>
    </subcellularLocation>
</comment>
<keyword evidence="4 6" id="KW-0658">Purine biosynthesis</keyword>
<keyword evidence="5 6" id="KW-0067">ATP-binding</keyword>
<dbReference type="GO" id="GO:0005524">
    <property type="term" value="F:ATP binding"/>
    <property type="evidence" value="ECO:0007669"/>
    <property type="project" value="UniProtKB-UniRule"/>
</dbReference>
<protein>
    <recommendedName>
        <fullName evidence="6">Phosphoribosylformylglycinamidine synthase subunit PurS</fullName>
        <shortName evidence="6">FGAM synthase</shortName>
        <ecNumber evidence="6">6.3.5.3</ecNumber>
    </recommendedName>
    <alternativeName>
        <fullName evidence="6">Formylglycinamide ribonucleotide amidotransferase subunit III</fullName>
        <shortName evidence="6">FGAR amidotransferase III</shortName>
        <shortName evidence="6">FGAR-AT III</shortName>
    </alternativeName>
    <alternativeName>
        <fullName evidence="6">Phosphoribosylformylglycinamidine synthase subunit III</fullName>
    </alternativeName>
</protein>
<dbReference type="GO" id="GO:0006189">
    <property type="term" value="P:'de novo' IMP biosynthetic process"/>
    <property type="evidence" value="ECO:0007669"/>
    <property type="project" value="UniProtKB-UniRule"/>
</dbReference>
<keyword evidence="2 6" id="KW-0436">Ligase</keyword>
<dbReference type="SUPFAM" id="SSF82697">
    <property type="entry name" value="PurS-like"/>
    <property type="match status" value="1"/>
</dbReference>
<dbReference type="InterPro" id="IPR003850">
    <property type="entry name" value="PurS"/>
</dbReference>
<sequence length="92" mass="9864">MASASRRKVSGRPMKARVFVTLKPSVFDPQGQTIADALHSMGYAGVGDVRQGKYFELELAAASADQARALAAEVADKLLANPVIESYRVEIV</sequence>
<dbReference type="Pfam" id="PF02700">
    <property type="entry name" value="PurS"/>
    <property type="match status" value="1"/>
</dbReference>
<name>Q7X373_9BACT</name>
<dbReference type="UniPathway" id="UPA00074">
    <property type="reaction ID" value="UER00128"/>
</dbReference>
<evidence type="ECO:0000313" key="7">
    <source>
        <dbReference type="EMBL" id="AAP58491.1"/>
    </source>
</evidence>
<dbReference type="GO" id="GO:0004642">
    <property type="term" value="F:phosphoribosylformylglycinamidine synthase activity"/>
    <property type="evidence" value="ECO:0007669"/>
    <property type="project" value="UniProtKB-UniRule"/>
</dbReference>
<comment type="subunit">
    <text evidence="6">Part of the FGAM synthase complex composed of 1 PurL, 1 PurQ and 2 PurS subunits.</text>
</comment>
<organism evidence="7">
    <name type="scientific">uncultured Acidobacteriota bacterium</name>
    <dbReference type="NCBI Taxonomy" id="171953"/>
    <lineage>
        <taxon>Bacteria</taxon>
        <taxon>Pseudomonadati</taxon>
        <taxon>Acidobacteriota</taxon>
        <taxon>environmental samples</taxon>
    </lineage>
</organism>
<comment type="pathway">
    <text evidence="6">Purine metabolism; IMP biosynthesis via de novo pathway; 5-amino-1-(5-phospho-D-ribosyl)imidazole from N(2)-formyl-N(1)-(5-phospho-D-ribosyl)glycinamide: step 1/2.</text>
</comment>
<evidence type="ECO:0000256" key="4">
    <source>
        <dbReference type="ARBA" id="ARBA00022755"/>
    </source>
</evidence>
<dbReference type="AlphaFoldDB" id="Q7X373"/>
<dbReference type="NCBIfam" id="TIGR00302">
    <property type="entry name" value="phosphoribosylformylglycinamidine synthase subunit PurS"/>
    <property type="match status" value="1"/>
</dbReference>
<dbReference type="PANTHER" id="PTHR34696">
    <property type="entry name" value="PHOSPHORIBOSYLFORMYLGLYCINAMIDINE SYNTHASE SUBUNIT PURS"/>
    <property type="match status" value="1"/>
</dbReference>
<comment type="function">
    <text evidence="6">Part of the phosphoribosylformylglycinamidine synthase complex involved in the purines biosynthetic pathway. Catalyzes the ATP-dependent conversion of formylglycinamide ribonucleotide (FGAR) and glutamine to yield formylglycinamidine ribonucleotide (FGAM) and glutamate. The FGAM synthase complex is composed of three subunits. PurQ produces an ammonia molecule by converting glutamine to glutamate. PurL transfers the ammonia molecule to FGAR to form FGAM in an ATP-dependent manner. PurS interacts with PurQ and PurL and is thought to assist in the transfer of the ammonia molecule from PurQ to PurL.</text>
</comment>
<comment type="similarity">
    <text evidence="6">Belongs to the PurS family.</text>
</comment>
<dbReference type="EC" id="6.3.5.3" evidence="6"/>
<proteinExistence type="inferred from homology"/>
<dbReference type="PANTHER" id="PTHR34696:SF1">
    <property type="entry name" value="PHOSPHORIBOSYLFORMYLGLYCINAMIDINE SYNTHASE SUBUNIT PURS"/>
    <property type="match status" value="1"/>
</dbReference>
<dbReference type="InterPro" id="IPR036604">
    <property type="entry name" value="PurS-like_sf"/>
</dbReference>
<dbReference type="NCBIfam" id="NF004630">
    <property type="entry name" value="PRK05974.1"/>
    <property type="match status" value="1"/>
</dbReference>
<dbReference type="Gene3D" id="3.30.1280.10">
    <property type="entry name" value="Phosphoribosylformylglycinamidine synthase subunit PurS"/>
    <property type="match status" value="1"/>
</dbReference>
<gene>
    <name evidence="6" type="primary">purS</name>
</gene>
<evidence type="ECO:0000256" key="3">
    <source>
        <dbReference type="ARBA" id="ARBA00022741"/>
    </source>
</evidence>
<evidence type="ECO:0000256" key="6">
    <source>
        <dbReference type="HAMAP-Rule" id="MF_01926"/>
    </source>
</evidence>